<dbReference type="Pfam" id="PF00933">
    <property type="entry name" value="Glyco_hydro_3"/>
    <property type="match status" value="1"/>
</dbReference>
<comment type="similarity">
    <text evidence="2">Belongs to the glycosyl hydrolase 3 family.</text>
</comment>
<dbReference type="EMBL" id="JANBVO010000032">
    <property type="protein sequence ID" value="KAJ9137956.1"/>
    <property type="molecule type" value="Genomic_DNA"/>
</dbReference>
<dbReference type="EC" id="3.2.1.21" evidence="3"/>
<organism evidence="9 10">
    <name type="scientific">Pleurostoma richardsiae</name>
    <dbReference type="NCBI Taxonomy" id="41990"/>
    <lineage>
        <taxon>Eukaryota</taxon>
        <taxon>Fungi</taxon>
        <taxon>Dikarya</taxon>
        <taxon>Ascomycota</taxon>
        <taxon>Pezizomycotina</taxon>
        <taxon>Sordariomycetes</taxon>
        <taxon>Sordariomycetidae</taxon>
        <taxon>Calosphaeriales</taxon>
        <taxon>Pleurostomataceae</taxon>
        <taxon>Pleurostoma</taxon>
    </lineage>
</organism>
<dbReference type="InterPro" id="IPR017853">
    <property type="entry name" value="GH"/>
</dbReference>
<dbReference type="InterPro" id="IPR051915">
    <property type="entry name" value="Cellulose_Degrad_GH3"/>
</dbReference>
<dbReference type="PRINTS" id="PR00133">
    <property type="entry name" value="GLHYDRLASE3"/>
</dbReference>
<comment type="catalytic activity">
    <reaction evidence="1">
        <text>Hydrolysis of terminal, non-reducing beta-D-glucosyl residues with release of beta-D-glucose.</text>
        <dbReference type="EC" id="3.2.1.21"/>
    </reaction>
</comment>
<evidence type="ECO:0000256" key="3">
    <source>
        <dbReference type="ARBA" id="ARBA00012744"/>
    </source>
</evidence>
<dbReference type="GO" id="GO:0008422">
    <property type="term" value="F:beta-glucosidase activity"/>
    <property type="evidence" value="ECO:0007669"/>
    <property type="project" value="UniProtKB-EC"/>
</dbReference>
<evidence type="ECO:0000313" key="9">
    <source>
        <dbReference type="EMBL" id="KAJ9137956.1"/>
    </source>
</evidence>
<keyword evidence="10" id="KW-1185">Reference proteome</keyword>
<dbReference type="SUPFAM" id="SSF52279">
    <property type="entry name" value="Beta-D-glucan exohydrolase, C-terminal domain"/>
    <property type="match status" value="1"/>
</dbReference>
<evidence type="ECO:0000256" key="6">
    <source>
        <dbReference type="ARBA" id="ARBA00023180"/>
    </source>
</evidence>
<evidence type="ECO:0000256" key="7">
    <source>
        <dbReference type="ARBA" id="ARBA00023295"/>
    </source>
</evidence>
<evidence type="ECO:0000256" key="5">
    <source>
        <dbReference type="ARBA" id="ARBA00022801"/>
    </source>
</evidence>
<name>A0AA38VFB6_9PEZI</name>
<dbReference type="Gene3D" id="3.20.20.300">
    <property type="entry name" value="Glycoside hydrolase, family 3, N-terminal domain"/>
    <property type="match status" value="1"/>
</dbReference>
<sequence length="625" mass="69219">MSGGRYPYQVSSLPTEERVSDLLSRMTLEEKSGLLFHNMIRPGPDGSLAGPVPEMAILDTVEMLEAKHMSHFNLIGPITDPKLVAMWHNTIQQHVLAHTRLGIPVTLSSDPRHHFNSNVGTGFKAGALSQWPETWGFGALRDPDLARVFGDCVRREYIAVGLRVALHPQADLATEYRWARVQSTFSEDAKLAARLVAAYIEGMQGRLLQPGLRGQNGRFSVSTMTKHFPGAGPRKDGEDPHFTYGREQVYPGDNFDYHLEPFREALKAGTRQIMPAYGMPVGSNFEEVGMAFNKNIITGILRKQLGFPGVICTDWGLITDTVLLGQDMPARAWGCEHLSELERVVKILEAGCDQFGGESRPELVIQAVQEGLISEGRINESVRRILTEKFMLGLFDDRRFVDADEAATIVGNQQFIELGRATQRRAFTILANGNNTVPMQQAVALVTKFYVEGLLSNDAATKRGMTLVSSPSEADVALLRLKAPYDCRPGGFESKFHGGHLEFPTEEVSRIVQIIEKVPVTVIDVYLDRPAVLTPLVEAQERLGVRGEAWNGEDASRHDTALMVNFGGDDEAFLDVCFGVGDNLPQGKLPFDLPRSMDAVTRSREDMAFDSEKPLFPFGFGLRYK</sequence>
<dbReference type="InterPro" id="IPR036881">
    <property type="entry name" value="Glyco_hydro_3_C_sf"/>
</dbReference>
<keyword evidence="7" id="KW-0326">Glycosidase</keyword>
<feature type="domain" description="Glycoside hydrolase family 3 N-terminal" evidence="8">
    <location>
        <begin position="88"/>
        <end position="387"/>
    </location>
</feature>
<dbReference type="InterPro" id="IPR001764">
    <property type="entry name" value="Glyco_hydro_3_N"/>
</dbReference>
<keyword evidence="4" id="KW-0732">Signal</keyword>
<accession>A0AA38VFB6</accession>
<dbReference type="SUPFAM" id="SSF51445">
    <property type="entry name" value="(Trans)glycosidases"/>
    <property type="match status" value="1"/>
</dbReference>
<reference evidence="9" key="1">
    <citation type="submission" date="2022-07" db="EMBL/GenBank/DDBJ databases">
        <title>Fungi with potential for degradation of polypropylene.</title>
        <authorList>
            <person name="Gostincar C."/>
        </authorList>
    </citation>
    <scope>NUCLEOTIDE SEQUENCE</scope>
    <source>
        <strain evidence="9">EXF-13308</strain>
    </source>
</reference>
<evidence type="ECO:0000313" key="10">
    <source>
        <dbReference type="Proteomes" id="UP001174694"/>
    </source>
</evidence>
<evidence type="ECO:0000256" key="1">
    <source>
        <dbReference type="ARBA" id="ARBA00000448"/>
    </source>
</evidence>
<dbReference type="Gene3D" id="3.40.50.1700">
    <property type="entry name" value="Glycoside hydrolase family 3 C-terminal domain"/>
    <property type="match status" value="1"/>
</dbReference>
<dbReference type="GO" id="GO:0009251">
    <property type="term" value="P:glucan catabolic process"/>
    <property type="evidence" value="ECO:0007669"/>
    <property type="project" value="TreeGrafter"/>
</dbReference>
<evidence type="ECO:0000259" key="8">
    <source>
        <dbReference type="Pfam" id="PF00933"/>
    </source>
</evidence>
<dbReference type="AlphaFoldDB" id="A0AA38VFB6"/>
<dbReference type="PANTHER" id="PTHR30620:SF16">
    <property type="entry name" value="LYSOSOMAL BETA GLUCOSIDASE"/>
    <property type="match status" value="1"/>
</dbReference>
<keyword evidence="6" id="KW-0325">Glycoprotein</keyword>
<gene>
    <name evidence="9" type="ORF">NKR23_g8784</name>
</gene>
<evidence type="ECO:0000256" key="4">
    <source>
        <dbReference type="ARBA" id="ARBA00022729"/>
    </source>
</evidence>
<comment type="caution">
    <text evidence="9">The sequence shown here is derived from an EMBL/GenBank/DDBJ whole genome shotgun (WGS) entry which is preliminary data.</text>
</comment>
<dbReference type="InterPro" id="IPR036962">
    <property type="entry name" value="Glyco_hydro_3_N_sf"/>
</dbReference>
<dbReference type="Proteomes" id="UP001174694">
    <property type="component" value="Unassembled WGS sequence"/>
</dbReference>
<keyword evidence="5 9" id="KW-0378">Hydrolase</keyword>
<proteinExistence type="inferred from homology"/>
<dbReference type="PANTHER" id="PTHR30620">
    <property type="entry name" value="PERIPLASMIC BETA-GLUCOSIDASE-RELATED"/>
    <property type="match status" value="1"/>
</dbReference>
<evidence type="ECO:0000256" key="2">
    <source>
        <dbReference type="ARBA" id="ARBA00005336"/>
    </source>
</evidence>
<protein>
    <recommendedName>
        <fullName evidence="3">beta-glucosidase</fullName>
        <ecNumber evidence="3">3.2.1.21</ecNumber>
    </recommendedName>
</protein>